<organism evidence="1 2">
    <name type="scientific">Punica granatum</name>
    <name type="common">Pomegranate</name>
    <dbReference type="NCBI Taxonomy" id="22663"/>
    <lineage>
        <taxon>Eukaryota</taxon>
        <taxon>Viridiplantae</taxon>
        <taxon>Streptophyta</taxon>
        <taxon>Embryophyta</taxon>
        <taxon>Tracheophyta</taxon>
        <taxon>Spermatophyta</taxon>
        <taxon>Magnoliopsida</taxon>
        <taxon>eudicotyledons</taxon>
        <taxon>Gunneridae</taxon>
        <taxon>Pentapetalae</taxon>
        <taxon>rosids</taxon>
        <taxon>malvids</taxon>
        <taxon>Myrtales</taxon>
        <taxon>Lythraceae</taxon>
        <taxon>Punica</taxon>
    </lineage>
</organism>
<protein>
    <submittedName>
        <fullName evidence="1">Uncharacterized protein</fullName>
    </submittedName>
</protein>
<keyword evidence="2" id="KW-1185">Reference proteome</keyword>
<accession>A0A2I0IA96</accession>
<dbReference type="EMBL" id="PGOL01003518">
    <property type="protein sequence ID" value="PKI40600.1"/>
    <property type="molecule type" value="Genomic_DNA"/>
</dbReference>
<comment type="caution">
    <text evidence="1">The sequence shown here is derived from an EMBL/GenBank/DDBJ whole genome shotgun (WGS) entry which is preliminary data.</text>
</comment>
<name>A0A2I0IA96_PUNGR</name>
<evidence type="ECO:0000313" key="2">
    <source>
        <dbReference type="Proteomes" id="UP000233551"/>
    </source>
</evidence>
<dbReference type="AlphaFoldDB" id="A0A2I0IA96"/>
<proteinExistence type="predicted"/>
<gene>
    <name evidence="1" type="ORF">CRG98_039010</name>
</gene>
<evidence type="ECO:0000313" key="1">
    <source>
        <dbReference type="EMBL" id="PKI40600.1"/>
    </source>
</evidence>
<sequence>MNSQFKDLGNSTVSTLAAAQIESVPGHYNQKMPENEAEEDVRCVPPRVQWILCRGLELDEKTAADLDRLAGRAEKEEMEVEEEMQAMFDRETVFPGKEKTNEFRVFEQ</sequence>
<reference evidence="1 2" key="1">
    <citation type="submission" date="2017-11" db="EMBL/GenBank/DDBJ databases">
        <title>De-novo sequencing of pomegranate (Punica granatum L.) genome.</title>
        <authorList>
            <person name="Akparov Z."/>
            <person name="Amiraslanov A."/>
            <person name="Hajiyeva S."/>
            <person name="Abbasov M."/>
            <person name="Kaur K."/>
            <person name="Hamwieh A."/>
            <person name="Solovyev V."/>
            <person name="Salamov A."/>
            <person name="Braich B."/>
            <person name="Kosarev P."/>
            <person name="Mahmoud A."/>
            <person name="Hajiyev E."/>
            <person name="Babayeva S."/>
            <person name="Izzatullayeva V."/>
            <person name="Mammadov A."/>
            <person name="Mammadov A."/>
            <person name="Sharifova S."/>
            <person name="Ojaghi J."/>
            <person name="Eynullazada K."/>
            <person name="Bayramov B."/>
            <person name="Abdulazimova A."/>
            <person name="Shahmuradov I."/>
        </authorList>
    </citation>
    <scope>NUCLEOTIDE SEQUENCE [LARGE SCALE GENOMIC DNA]</scope>
    <source>
        <strain evidence="2">cv. AG2017</strain>
        <tissue evidence="1">Leaf</tissue>
    </source>
</reference>
<dbReference type="Proteomes" id="UP000233551">
    <property type="component" value="Unassembled WGS sequence"/>
</dbReference>